<dbReference type="PROSITE" id="PS50865">
    <property type="entry name" value="ZF_MYND_2"/>
    <property type="match status" value="1"/>
</dbReference>
<dbReference type="GO" id="GO:0008270">
    <property type="term" value="F:zinc ion binding"/>
    <property type="evidence" value="ECO:0007669"/>
    <property type="project" value="UniProtKB-KW"/>
</dbReference>
<keyword evidence="3" id="KW-0862">Zinc</keyword>
<evidence type="ECO:0000256" key="1">
    <source>
        <dbReference type="ARBA" id="ARBA00022723"/>
    </source>
</evidence>
<evidence type="ECO:0000256" key="3">
    <source>
        <dbReference type="ARBA" id="ARBA00022833"/>
    </source>
</evidence>
<organism evidence="6 7">
    <name type="scientific">Cristinia sonorae</name>
    <dbReference type="NCBI Taxonomy" id="1940300"/>
    <lineage>
        <taxon>Eukaryota</taxon>
        <taxon>Fungi</taxon>
        <taxon>Dikarya</taxon>
        <taxon>Basidiomycota</taxon>
        <taxon>Agaricomycotina</taxon>
        <taxon>Agaricomycetes</taxon>
        <taxon>Agaricomycetidae</taxon>
        <taxon>Agaricales</taxon>
        <taxon>Pleurotineae</taxon>
        <taxon>Stephanosporaceae</taxon>
        <taxon>Cristinia</taxon>
    </lineage>
</organism>
<evidence type="ECO:0000256" key="2">
    <source>
        <dbReference type="ARBA" id="ARBA00022771"/>
    </source>
</evidence>
<dbReference type="Gene3D" id="6.10.140.2220">
    <property type="match status" value="1"/>
</dbReference>
<keyword evidence="1" id="KW-0479">Metal-binding</keyword>
<sequence length="573" mass="64576">MSASDFDWTALEDECARRYNADLFTTTKNLKNLPPDPRSPTAALDPTNPLETFRSLLSDGVKLRFPPPALLQCANVQPYKYSACEKPGVMACSACRLVSYCSKECQRVHWSTHKSDCKNPLRSSDWKPAWVLERRSPTFVEDGSEECTAEGEFRRMEEEKFSLGISLWGNTPATDIVNLTHNENDASKDMSLAFIASGDLRHVMRSINSLPSNYTGKLNLLLNDINFPNVCRNIVLLLIMGNVSDETTAADIALHFWYSVFMPGEYRLQITAILTKFLADLHATGGIGTPLRLGPQSLLYLAVPQMQPLFQCLKHFISSDTPVAVIQDEYDRVRTAPTRRDLRDRMYAGLRPSHRVAFQEFRRFGIVLPFGSMNAHFNSPNLSLFSLDMEWLQTDHSDPLEGWDIGPVIKTGNRYGCSTEDIYGCLYFFLSEQLRMFTRRLRCSKISFTICCADARNLPEVLREDLFSDWNMPCSIRFDRIAVSNILDANYVGIEGVLSGWGPFLADTRHAAIVGYFMNWALYQPDGRALKASPAVVKKLIHQLVEKSGVCLSLCYNNSSPLADFCTPEVVKV</sequence>
<dbReference type="OrthoDB" id="5282002at2759"/>
<name>A0A8K0UHT8_9AGAR</name>
<comment type="caution">
    <text evidence="6">The sequence shown here is derived from an EMBL/GenBank/DDBJ whole genome shotgun (WGS) entry which is preliminary data.</text>
</comment>
<dbReference type="AlphaFoldDB" id="A0A8K0UHT8"/>
<dbReference type="InterPro" id="IPR002893">
    <property type="entry name" value="Znf_MYND"/>
</dbReference>
<dbReference type="EMBL" id="JAEVFJ010000031">
    <property type="protein sequence ID" value="KAH8092688.1"/>
    <property type="molecule type" value="Genomic_DNA"/>
</dbReference>
<gene>
    <name evidence="6" type="ORF">BXZ70DRAFT_898107</name>
</gene>
<keyword evidence="7" id="KW-1185">Reference proteome</keyword>
<dbReference type="SUPFAM" id="SSF144232">
    <property type="entry name" value="HIT/MYND zinc finger-like"/>
    <property type="match status" value="1"/>
</dbReference>
<reference evidence="6" key="1">
    <citation type="journal article" date="2021" name="New Phytol.">
        <title>Evolutionary innovations through gain and loss of genes in the ectomycorrhizal Boletales.</title>
        <authorList>
            <person name="Wu G."/>
            <person name="Miyauchi S."/>
            <person name="Morin E."/>
            <person name="Kuo A."/>
            <person name="Drula E."/>
            <person name="Varga T."/>
            <person name="Kohler A."/>
            <person name="Feng B."/>
            <person name="Cao Y."/>
            <person name="Lipzen A."/>
            <person name="Daum C."/>
            <person name="Hundley H."/>
            <person name="Pangilinan J."/>
            <person name="Johnson J."/>
            <person name="Barry K."/>
            <person name="LaButti K."/>
            <person name="Ng V."/>
            <person name="Ahrendt S."/>
            <person name="Min B."/>
            <person name="Choi I.G."/>
            <person name="Park H."/>
            <person name="Plett J.M."/>
            <person name="Magnuson J."/>
            <person name="Spatafora J.W."/>
            <person name="Nagy L.G."/>
            <person name="Henrissat B."/>
            <person name="Grigoriev I.V."/>
            <person name="Yang Z.L."/>
            <person name="Xu J."/>
            <person name="Martin F.M."/>
        </authorList>
    </citation>
    <scope>NUCLEOTIDE SEQUENCE</scope>
    <source>
        <strain evidence="6">KKN 215</strain>
    </source>
</reference>
<evidence type="ECO:0000259" key="5">
    <source>
        <dbReference type="PROSITE" id="PS50865"/>
    </source>
</evidence>
<keyword evidence="2 4" id="KW-0863">Zinc-finger</keyword>
<feature type="domain" description="MYND-type" evidence="5">
    <location>
        <begin position="70"/>
        <end position="117"/>
    </location>
</feature>
<accession>A0A8K0UHT8</accession>
<dbReference type="InterPro" id="IPR027974">
    <property type="entry name" value="DUF4470"/>
</dbReference>
<evidence type="ECO:0000313" key="6">
    <source>
        <dbReference type="EMBL" id="KAH8092688.1"/>
    </source>
</evidence>
<dbReference type="Pfam" id="PF01753">
    <property type="entry name" value="zf-MYND"/>
    <property type="match status" value="1"/>
</dbReference>
<dbReference type="Pfam" id="PF14737">
    <property type="entry name" value="DUF4470"/>
    <property type="match status" value="1"/>
</dbReference>
<dbReference type="Proteomes" id="UP000813824">
    <property type="component" value="Unassembled WGS sequence"/>
</dbReference>
<evidence type="ECO:0000313" key="7">
    <source>
        <dbReference type="Proteomes" id="UP000813824"/>
    </source>
</evidence>
<evidence type="ECO:0000256" key="4">
    <source>
        <dbReference type="PROSITE-ProRule" id="PRU00134"/>
    </source>
</evidence>
<protein>
    <recommendedName>
        <fullName evidence="5">MYND-type domain-containing protein</fullName>
    </recommendedName>
</protein>
<proteinExistence type="predicted"/>